<sequence length="706" mass="80047">MQFEYQLVALPAPNRKHFVLKHVIFPCLVKTDFVKSLCYGECHGVMWHGNAKNTKKALHYMMEKMGGFQVQMYSLQPAGGNSAEGKVNFYTGLNDDDIDAGFDYIEKHGPRTHHSNTQLRWISKQFISEDSPVSKWPERLIKEALRNLMNDGVLALPVHDFPLTLVDVEPGVLMILEKLFPSFTDKALGMHGFREASEFDFFRGEAGRPERPDIFDDGSLPEQPMRKLKGFCDVGNTVLTKERWGAAKFPQGQPRLYISNDVDLSAEPSGRSMVITHIQFMQMLEPAWMKGSCLSDIKAVLKRTCIIIIITDNFIYYRPATEAEVCVECIKLNDAKSLLRRSGGVKYMAYRKGNLDLSEDHHKHLQWEEAWMRSIMDNKGENKPPMPTETSITSPFSGKTNVSIQVHLEESGPAPAIKRESSFFRQTLRDGIPGACIDLDMSPPKKARKVPESLPAIKEETHATATRPMNYGLIDLVSEDEDEPPTNPPLEIAGMEMIENEEDVFNHGYGVDGGRILGVTSQDEPEGNKVVTQSLLKILPQYPNIDLLVMDRACHYMPSAVKTPGLEQLKYFSLDRFHSYGHTKNCPCNPRSKTRLKKRIKNLNTSIAEQTFSWFRGYSKVLNDMRPLRHRFAVLLFCKQHNDLVACGDTYHLNQYKVYKGKGATKPYACNKVKGKKTMKPGSMKVMKAMKVMKSMKVMKVMKSMK</sequence>
<evidence type="ECO:0000313" key="1">
    <source>
        <dbReference type="EMBL" id="CAI4013597.1"/>
    </source>
</evidence>
<dbReference type="EMBL" id="CAMXCT030005924">
    <property type="protein sequence ID" value="CAL4800909.1"/>
    <property type="molecule type" value="Genomic_DNA"/>
</dbReference>
<dbReference type="EMBL" id="CAMXCT020005924">
    <property type="protein sequence ID" value="CAL1166972.1"/>
    <property type="molecule type" value="Genomic_DNA"/>
</dbReference>
<evidence type="ECO:0000313" key="3">
    <source>
        <dbReference type="Proteomes" id="UP001152797"/>
    </source>
</evidence>
<reference evidence="1" key="1">
    <citation type="submission" date="2022-10" db="EMBL/GenBank/DDBJ databases">
        <authorList>
            <person name="Chen Y."/>
            <person name="Dougan E. K."/>
            <person name="Chan C."/>
            <person name="Rhodes N."/>
            <person name="Thang M."/>
        </authorList>
    </citation>
    <scope>NUCLEOTIDE SEQUENCE</scope>
</reference>
<protein>
    <submittedName>
        <fullName evidence="1">Uncharacterized protein</fullName>
    </submittedName>
</protein>
<dbReference type="EMBL" id="CAMXCT010005924">
    <property type="protein sequence ID" value="CAI4013597.1"/>
    <property type="molecule type" value="Genomic_DNA"/>
</dbReference>
<dbReference type="OrthoDB" id="424857at2759"/>
<evidence type="ECO:0000313" key="2">
    <source>
        <dbReference type="EMBL" id="CAL1166972.1"/>
    </source>
</evidence>
<keyword evidence="3" id="KW-1185">Reference proteome</keyword>
<comment type="caution">
    <text evidence="1">The sequence shown here is derived from an EMBL/GenBank/DDBJ whole genome shotgun (WGS) entry which is preliminary data.</text>
</comment>
<organism evidence="1">
    <name type="scientific">Cladocopium goreaui</name>
    <dbReference type="NCBI Taxonomy" id="2562237"/>
    <lineage>
        <taxon>Eukaryota</taxon>
        <taxon>Sar</taxon>
        <taxon>Alveolata</taxon>
        <taxon>Dinophyceae</taxon>
        <taxon>Suessiales</taxon>
        <taxon>Symbiodiniaceae</taxon>
        <taxon>Cladocopium</taxon>
    </lineage>
</organism>
<dbReference type="AlphaFoldDB" id="A0A9P1DND9"/>
<dbReference type="Proteomes" id="UP001152797">
    <property type="component" value="Unassembled WGS sequence"/>
</dbReference>
<gene>
    <name evidence="1" type="ORF">C1SCF055_LOCUS38554</name>
</gene>
<proteinExistence type="predicted"/>
<reference evidence="2" key="2">
    <citation type="submission" date="2024-04" db="EMBL/GenBank/DDBJ databases">
        <authorList>
            <person name="Chen Y."/>
            <person name="Shah S."/>
            <person name="Dougan E. K."/>
            <person name="Thang M."/>
            <person name="Chan C."/>
        </authorList>
    </citation>
    <scope>NUCLEOTIDE SEQUENCE [LARGE SCALE GENOMIC DNA]</scope>
</reference>
<name>A0A9P1DND9_9DINO</name>
<accession>A0A9P1DND9</accession>